<reference evidence="2" key="1">
    <citation type="journal article" date="2019" name="Int. J. Syst. Evol. Microbiol.">
        <title>The Global Catalogue of Microorganisms (GCM) 10K type strain sequencing project: providing services to taxonomists for standard genome sequencing and annotation.</title>
        <authorList>
            <consortium name="The Broad Institute Genomics Platform"/>
            <consortium name="The Broad Institute Genome Sequencing Center for Infectious Disease"/>
            <person name="Wu L."/>
            <person name="Ma J."/>
        </authorList>
    </citation>
    <scope>NUCLEOTIDE SEQUENCE [LARGE SCALE GENOMIC DNA]</scope>
    <source>
        <strain evidence="2">CGMCC 4.7349</strain>
    </source>
</reference>
<gene>
    <name evidence="1" type="ORF">GCM10012286_69400</name>
</gene>
<sequence>MRTTRTARHVARAGGLPGYVASGAITFPNLVRVGPRGVRPNPAPSRNQGAAAPWTPAVGLNGLVLKLPQALKEQGGPPRRAK</sequence>
<organism evidence="1 2">
    <name type="scientific">Streptomyces lasiicapitis</name>
    <dbReference type="NCBI Taxonomy" id="1923961"/>
    <lineage>
        <taxon>Bacteria</taxon>
        <taxon>Bacillati</taxon>
        <taxon>Actinomycetota</taxon>
        <taxon>Actinomycetes</taxon>
        <taxon>Kitasatosporales</taxon>
        <taxon>Streptomycetaceae</taxon>
        <taxon>Streptomyces</taxon>
    </lineage>
</organism>
<accession>A0ABQ2MQF4</accession>
<evidence type="ECO:0000313" key="1">
    <source>
        <dbReference type="EMBL" id="GGO55987.1"/>
    </source>
</evidence>
<dbReference type="EMBL" id="BMNG01000018">
    <property type="protein sequence ID" value="GGO55987.1"/>
    <property type="molecule type" value="Genomic_DNA"/>
</dbReference>
<evidence type="ECO:0000313" key="2">
    <source>
        <dbReference type="Proteomes" id="UP000656881"/>
    </source>
</evidence>
<dbReference type="Proteomes" id="UP000656881">
    <property type="component" value="Unassembled WGS sequence"/>
</dbReference>
<keyword evidence="2" id="KW-1185">Reference proteome</keyword>
<protein>
    <submittedName>
        <fullName evidence="1">Uncharacterized protein</fullName>
    </submittedName>
</protein>
<name>A0ABQ2MQF4_9ACTN</name>
<comment type="caution">
    <text evidence="1">The sequence shown here is derived from an EMBL/GenBank/DDBJ whole genome shotgun (WGS) entry which is preliminary data.</text>
</comment>
<proteinExistence type="predicted"/>